<comment type="caution">
    <text evidence="1">The sequence shown here is derived from an EMBL/GenBank/DDBJ whole genome shotgun (WGS) entry which is preliminary data.</text>
</comment>
<dbReference type="Proteomes" id="UP000439522">
    <property type="component" value="Unassembled WGS sequence"/>
</dbReference>
<organism evidence="1 2">
    <name type="scientific">Tsuneonella aeria</name>
    <dbReference type="NCBI Taxonomy" id="1837929"/>
    <lineage>
        <taxon>Bacteria</taxon>
        <taxon>Pseudomonadati</taxon>
        <taxon>Pseudomonadota</taxon>
        <taxon>Alphaproteobacteria</taxon>
        <taxon>Sphingomonadales</taxon>
        <taxon>Erythrobacteraceae</taxon>
        <taxon>Tsuneonella</taxon>
    </lineage>
</organism>
<gene>
    <name evidence="1" type="ORF">GRI40_09820</name>
</gene>
<evidence type="ECO:0000313" key="2">
    <source>
        <dbReference type="Proteomes" id="UP000439522"/>
    </source>
</evidence>
<name>A0A6I4TE60_9SPHN</name>
<sequence length="119" mass="12559">MGVSILATANRGARRRRGRPLLWLGATAVVLAALWVAFGSAAMGYGHTGAAYAARVACSCRFVAGRSLEDCAKDKVGGMELVTLSEDVPGERVTARMLLVSDTARMKPGYGCVLDPWEA</sequence>
<protein>
    <submittedName>
        <fullName evidence="1">Uncharacterized protein</fullName>
    </submittedName>
</protein>
<dbReference type="EMBL" id="WTZA01000001">
    <property type="protein sequence ID" value="MXO75512.1"/>
    <property type="molecule type" value="Genomic_DNA"/>
</dbReference>
<evidence type="ECO:0000313" key="1">
    <source>
        <dbReference type="EMBL" id="MXO75512.1"/>
    </source>
</evidence>
<dbReference type="AlphaFoldDB" id="A0A6I4TE60"/>
<reference evidence="1 2" key="1">
    <citation type="submission" date="2019-12" db="EMBL/GenBank/DDBJ databases">
        <title>Genomic-based taxomic classification of the family Erythrobacteraceae.</title>
        <authorList>
            <person name="Xu L."/>
        </authorList>
    </citation>
    <scope>NUCLEOTIDE SEQUENCE [LARGE SCALE GENOMIC DNA]</scope>
    <source>
        <strain evidence="1 2">100921-2</strain>
    </source>
</reference>
<keyword evidence="2" id="KW-1185">Reference proteome</keyword>
<accession>A0A6I4TE60</accession>
<proteinExistence type="predicted"/>
<dbReference type="OrthoDB" id="7391866at2"/>